<dbReference type="GO" id="GO:0015940">
    <property type="term" value="P:pantothenate biosynthetic process"/>
    <property type="evidence" value="ECO:0007669"/>
    <property type="project" value="UniProtKB-UniPathway"/>
</dbReference>
<keyword evidence="8 11" id="KW-0560">Oxidoreductase</keyword>
<sequence>MKIAIAGFGAMGARFATKLQAAGNEVIGIDQWQAHIDAINEFGLKVANDADEIETFQIPIYRPEVLIDEEFDLIILFTKAMQLDTMLTGIQPLITAKTRLLVLSNGVGNVEIMQQHVTDDQILAGVTMWTSGLVRPGMIKVTGSGSIRLQAIGTAPIDDIITVLNGAGLNVTASTDVLTDIWRKAGVNSVFNPLSVLLDANIAEFGIMQNGMDLAQQILNEIKAVGQAEGIKVDVPGIMAVVKNTMAPENAGAHYPSMYQDLHQGRLTEIDFLNGYFANLGTKHGMELPVNRLITEMIHAREDLVAK</sequence>
<proteinExistence type="inferred from homology"/>
<dbReference type="OrthoDB" id="9800163at2"/>
<protein>
    <recommendedName>
        <fullName evidence="5 11">2-dehydropantoate 2-reductase</fullName>
        <ecNumber evidence="4 11">1.1.1.169</ecNumber>
    </recommendedName>
    <alternativeName>
        <fullName evidence="9 11">Ketopantoate reductase</fullName>
    </alternativeName>
</protein>
<evidence type="ECO:0000256" key="2">
    <source>
        <dbReference type="ARBA" id="ARBA00004994"/>
    </source>
</evidence>
<feature type="domain" description="Ketopantoate reductase C-terminal" evidence="13">
    <location>
        <begin position="176"/>
        <end position="302"/>
    </location>
</feature>
<dbReference type="GO" id="GO:0050661">
    <property type="term" value="F:NADP binding"/>
    <property type="evidence" value="ECO:0007669"/>
    <property type="project" value="TreeGrafter"/>
</dbReference>
<evidence type="ECO:0000256" key="7">
    <source>
        <dbReference type="ARBA" id="ARBA00022857"/>
    </source>
</evidence>
<evidence type="ECO:0000259" key="13">
    <source>
        <dbReference type="Pfam" id="PF08546"/>
    </source>
</evidence>
<dbReference type="InterPro" id="IPR013752">
    <property type="entry name" value="KPA_reductase"/>
</dbReference>
<comment type="function">
    <text evidence="1 11">Catalyzes the NADPH-dependent reduction of ketopantoate into pantoic acid.</text>
</comment>
<evidence type="ECO:0000256" key="1">
    <source>
        <dbReference type="ARBA" id="ARBA00002919"/>
    </source>
</evidence>
<dbReference type="NCBIfam" id="TIGR00745">
    <property type="entry name" value="apbA_panE"/>
    <property type="match status" value="1"/>
</dbReference>
<evidence type="ECO:0000259" key="12">
    <source>
        <dbReference type="Pfam" id="PF02558"/>
    </source>
</evidence>
<dbReference type="SUPFAM" id="SSF48179">
    <property type="entry name" value="6-phosphogluconate dehydrogenase C-terminal domain-like"/>
    <property type="match status" value="1"/>
</dbReference>
<evidence type="ECO:0000256" key="3">
    <source>
        <dbReference type="ARBA" id="ARBA00007870"/>
    </source>
</evidence>
<keyword evidence="6 11" id="KW-0566">Pantothenate biosynthesis</keyword>
<evidence type="ECO:0000256" key="11">
    <source>
        <dbReference type="RuleBase" id="RU362068"/>
    </source>
</evidence>
<evidence type="ECO:0000256" key="10">
    <source>
        <dbReference type="ARBA" id="ARBA00048793"/>
    </source>
</evidence>
<evidence type="ECO:0000256" key="9">
    <source>
        <dbReference type="ARBA" id="ARBA00032024"/>
    </source>
</evidence>
<dbReference type="InterPro" id="IPR036291">
    <property type="entry name" value="NAD(P)-bd_dom_sf"/>
</dbReference>
<dbReference type="InterPro" id="IPR003710">
    <property type="entry name" value="ApbA"/>
</dbReference>
<dbReference type="Pfam" id="PF08546">
    <property type="entry name" value="ApbA_C"/>
    <property type="match status" value="1"/>
</dbReference>
<dbReference type="InterPro" id="IPR008927">
    <property type="entry name" value="6-PGluconate_DH-like_C_sf"/>
</dbReference>
<evidence type="ECO:0000313" key="14">
    <source>
        <dbReference type="EMBL" id="QBO36543.1"/>
    </source>
</evidence>
<evidence type="ECO:0000256" key="4">
    <source>
        <dbReference type="ARBA" id="ARBA00013014"/>
    </source>
</evidence>
<dbReference type="InterPro" id="IPR013328">
    <property type="entry name" value="6PGD_dom2"/>
</dbReference>
<dbReference type="EMBL" id="CP037940">
    <property type="protein sequence ID" value="QBO36543.1"/>
    <property type="molecule type" value="Genomic_DNA"/>
</dbReference>
<evidence type="ECO:0000313" key="15">
    <source>
        <dbReference type="Proteomes" id="UP000292886"/>
    </source>
</evidence>
<dbReference type="PANTHER" id="PTHR43765:SF2">
    <property type="entry name" value="2-DEHYDROPANTOATE 2-REDUCTASE"/>
    <property type="match status" value="1"/>
</dbReference>
<dbReference type="GO" id="GO:0005737">
    <property type="term" value="C:cytoplasm"/>
    <property type="evidence" value="ECO:0007669"/>
    <property type="project" value="TreeGrafter"/>
</dbReference>
<keyword evidence="7 11" id="KW-0521">NADP</keyword>
<dbReference type="UniPathway" id="UPA00028">
    <property type="reaction ID" value="UER00004"/>
</dbReference>
<comment type="similarity">
    <text evidence="3 11">Belongs to the ketopantoate reductase family.</text>
</comment>
<dbReference type="RefSeq" id="WP_133363620.1">
    <property type="nucleotide sequence ID" value="NZ_CP037940.1"/>
</dbReference>
<dbReference type="InterPro" id="IPR013332">
    <property type="entry name" value="KPR_N"/>
</dbReference>
<reference evidence="15" key="1">
    <citation type="submission" date="2019-03" db="EMBL/GenBank/DDBJ databases">
        <title>Weissella sp. 26KH-42 Genome sequencing.</title>
        <authorList>
            <person name="Heo J."/>
            <person name="Kim S.-J."/>
            <person name="Kim J.-S."/>
            <person name="Hong S.-B."/>
            <person name="Kwon S.-W."/>
        </authorList>
    </citation>
    <scope>NUCLEOTIDE SEQUENCE [LARGE SCALE GENOMIC DNA]</scope>
    <source>
        <strain evidence="15">26KH-42</strain>
    </source>
</reference>
<evidence type="ECO:0000256" key="5">
    <source>
        <dbReference type="ARBA" id="ARBA00019465"/>
    </source>
</evidence>
<dbReference type="SUPFAM" id="SSF51735">
    <property type="entry name" value="NAD(P)-binding Rossmann-fold domains"/>
    <property type="match status" value="1"/>
</dbReference>
<dbReference type="Proteomes" id="UP000292886">
    <property type="component" value="Chromosome"/>
</dbReference>
<name>A0A4P6YUZ8_9LACO</name>
<accession>A0A4P6YUZ8</accession>
<evidence type="ECO:0000256" key="8">
    <source>
        <dbReference type="ARBA" id="ARBA00023002"/>
    </source>
</evidence>
<dbReference type="GO" id="GO:0008677">
    <property type="term" value="F:2-dehydropantoate 2-reductase activity"/>
    <property type="evidence" value="ECO:0007669"/>
    <property type="project" value="UniProtKB-EC"/>
</dbReference>
<dbReference type="AlphaFoldDB" id="A0A4P6YUZ8"/>
<dbReference type="PANTHER" id="PTHR43765">
    <property type="entry name" value="2-DEHYDROPANTOATE 2-REDUCTASE-RELATED"/>
    <property type="match status" value="1"/>
</dbReference>
<dbReference type="KEGG" id="wei:EQG49_08675"/>
<gene>
    <name evidence="14" type="ORF">EQG49_08675</name>
</gene>
<feature type="domain" description="Ketopantoate reductase N-terminal" evidence="12">
    <location>
        <begin position="3"/>
        <end position="151"/>
    </location>
</feature>
<dbReference type="InterPro" id="IPR050838">
    <property type="entry name" value="Ketopantoate_reductase"/>
</dbReference>
<evidence type="ECO:0000256" key="6">
    <source>
        <dbReference type="ARBA" id="ARBA00022655"/>
    </source>
</evidence>
<comment type="catalytic activity">
    <reaction evidence="10 11">
        <text>(R)-pantoate + NADP(+) = 2-dehydropantoate + NADPH + H(+)</text>
        <dbReference type="Rhea" id="RHEA:16233"/>
        <dbReference type="ChEBI" id="CHEBI:11561"/>
        <dbReference type="ChEBI" id="CHEBI:15378"/>
        <dbReference type="ChEBI" id="CHEBI:15980"/>
        <dbReference type="ChEBI" id="CHEBI:57783"/>
        <dbReference type="ChEBI" id="CHEBI:58349"/>
        <dbReference type="EC" id="1.1.1.169"/>
    </reaction>
</comment>
<dbReference type="Pfam" id="PF02558">
    <property type="entry name" value="ApbA"/>
    <property type="match status" value="1"/>
</dbReference>
<dbReference type="Gene3D" id="3.40.50.720">
    <property type="entry name" value="NAD(P)-binding Rossmann-like Domain"/>
    <property type="match status" value="1"/>
</dbReference>
<keyword evidence="15" id="KW-1185">Reference proteome</keyword>
<organism evidence="14 15">
    <name type="scientific">Periweissella cryptocerci</name>
    <dbReference type="NCBI Taxonomy" id="2506420"/>
    <lineage>
        <taxon>Bacteria</taxon>
        <taxon>Bacillati</taxon>
        <taxon>Bacillota</taxon>
        <taxon>Bacilli</taxon>
        <taxon>Lactobacillales</taxon>
        <taxon>Lactobacillaceae</taxon>
        <taxon>Periweissella</taxon>
    </lineage>
</organism>
<comment type="pathway">
    <text evidence="2 11">Cofactor biosynthesis; (R)-pantothenate biosynthesis; (R)-pantoate from 3-methyl-2-oxobutanoate: step 2/2.</text>
</comment>
<dbReference type="EC" id="1.1.1.169" evidence="4 11"/>
<dbReference type="Gene3D" id="1.10.1040.10">
    <property type="entry name" value="N-(1-d-carboxylethyl)-l-norvaline Dehydrogenase, domain 2"/>
    <property type="match status" value="1"/>
</dbReference>